<reference evidence="14" key="1">
    <citation type="journal article" date="2020" name="Fungal Divers.">
        <title>Resolving the Mortierellaceae phylogeny through synthesis of multi-gene phylogenetics and phylogenomics.</title>
        <authorList>
            <person name="Vandepol N."/>
            <person name="Liber J."/>
            <person name="Desiro A."/>
            <person name="Na H."/>
            <person name="Kennedy M."/>
            <person name="Barry K."/>
            <person name="Grigoriev I.V."/>
            <person name="Miller A.N."/>
            <person name="O'Donnell K."/>
            <person name="Stajich J.E."/>
            <person name="Bonito G."/>
        </authorList>
    </citation>
    <scope>NUCLEOTIDE SEQUENCE</scope>
    <source>
        <strain evidence="14">NRRL 6426</strain>
    </source>
</reference>
<accession>A0A9P5RUV9</accession>
<evidence type="ECO:0000256" key="2">
    <source>
        <dbReference type="ARBA" id="ARBA00022723"/>
    </source>
</evidence>
<evidence type="ECO:0000256" key="7">
    <source>
        <dbReference type="ARBA" id="ARBA00023242"/>
    </source>
</evidence>
<comment type="subcellular location">
    <subcellularLocation>
        <location evidence="1">Nucleus</location>
    </subcellularLocation>
</comment>
<evidence type="ECO:0000259" key="13">
    <source>
        <dbReference type="PROSITE" id="PS50102"/>
    </source>
</evidence>
<evidence type="ECO:0000256" key="11">
    <source>
        <dbReference type="SAM" id="MobiDB-lite"/>
    </source>
</evidence>
<dbReference type="GO" id="GO:0030014">
    <property type="term" value="C:CCR4-NOT complex"/>
    <property type="evidence" value="ECO:0007669"/>
    <property type="project" value="InterPro"/>
</dbReference>
<dbReference type="GO" id="GO:0005634">
    <property type="term" value="C:nucleus"/>
    <property type="evidence" value="ECO:0007669"/>
    <property type="project" value="UniProtKB-SubCell"/>
</dbReference>
<dbReference type="InterPro" id="IPR003954">
    <property type="entry name" value="RRM_euk-type"/>
</dbReference>
<keyword evidence="15" id="KW-1185">Reference proteome</keyword>
<dbReference type="SMART" id="SM00361">
    <property type="entry name" value="RRM_1"/>
    <property type="match status" value="1"/>
</dbReference>
<dbReference type="Proteomes" id="UP000748756">
    <property type="component" value="Unassembled WGS sequence"/>
</dbReference>
<feature type="region of interest" description="Disordered" evidence="11">
    <location>
        <begin position="210"/>
        <end position="304"/>
    </location>
</feature>
<dbReference type="InterPro" id="IPR039780">
    <property type="entry name" value="Mot2"/>
</dbReference>
<feature type="coiled-coil region" evidence="10">
    <location>
        <begin position="71"/>
        <end position="98"/>
    </location>
</feature>
<feature type="compositionally biased region" description="Polar residues" evidence="11">
    <location>
        <begin position="225"/>
        <end position="236"/>
    </location>
</feature>
<feature type="domain" description="RING-type" evidence="12">
    <location>
        <begin position="10"/>
        <end position="53"/>
    </location>
</feature>
<dbReference type="InterPro" id="IPR035979">
    <property type="entry name" value="RBD_domain_sf"/>
</dbReference>
<feature type="compositionally biased region" description="Polar residues" evidence="11">
    <location>
        <begin position="278"/>
        <end position="290"/>
    </location>
</feature>
<keyword evidence="6 10" id="KW-0175">Coiled coil</keyword>
<feature type="domain" description="RRM" evidence="13">
    <location>
        <begin position="105"/>
        <end position="195"/>
    </location>
</feature>
<evidence type="ECO:0000256" key="1">
    <source>
        <dbReference type="ARBA" id="ARBA00004123"/>
    </source>
</evidence>
<proteinExistence type="predicted"/>
<feature type="compositionally biased region" description="Basic and acidic residues" evidence="11">
    <location>
        <begin position="428"/>
        <end position="452"/>
    </location>
</feature>
<dbReference type="SUPFAM" id="SSF57850">
    <property type="entry name" value="RING/U-box"/>
    <property type="match status" value="1"/>
</dbReference>
<dbReference type="GO" id="GO:0003723">
    <property type="term" value="F:RNA binding"/>
    <property type="evidence" value="ECO:0007669"/>
    <property type="project" value="UniProtKB-UniRule"/>
</dbReference>
<dbReference type="FunFam" id="3.30.40.10:FF:000006">
    <property type="entry name" value="CCR4-NOT transcription complex subunit 4"/>
    <property type="match status" value="1"/>
</dbReference>
<evidence type="ECO:0000256" key="9">
    <source>
        <dbReference type="PROSITE-ProRule" id="PRU00176"/>
    </source>
</evidence>
<dbReference type="CDD" id="cd16618">
    <property type="entry name" value="mRING-HC-C4C4_CNOT4"/>
    <property type="match status" value="1"/>
</dbReference>
<evidence type="ECO:0000256" key="5">
    <source>
        <dbReference type="ARBA" id="ARBA00022884"/>
    </source>
</evidence>
<dbReference type="InterPro" id="IPR001841">
    <property type="entry name" value="Znf_RING"/>
</dbReference>
<gene>
    <name evidence="14" type="primary">NOT4_1</name>
    <name evidence="14" type="ORF">BG015_000174</name>
</gene>
<feature type="region of interest" description="Disordered" evidence="11">
    <location>
        <begin position="386"/>
        <end position="452"/>
    </location>
</feature>
<dbReference type="PROSITE" id="PS50102">
    <property type="entry name" value="RRM"/>
    <property type="match status" value="1"/>
</dbReference>
<keyword evidence="3 8" id="KW-0863">Zinc-finger</keyword>
<keyword evidence="5 9" id="KW-0694">RNA-binding</keyword>
<name>A0A9P5RUV9_9FUNG</name>
<comment type="caution">
    <text evidence="14">The sequence shown here is derived from an EMBL/GenBank/DDBJ whole genome shotgun (WGS) entry which is preliminary data.</text>
</comment>
<evidence type="ECO:0000259" key="12">
    <source>
        <dbReference type="PROSITE" id="PS50089"/>
    </source>
</evidence>
<dbReference type="GO" id="GO:0004842">
    <property type="term" value="F:ubiquitin-protein transferase activity"/>
    <property type="evidence" value="ECO:0007669"/>
    <property type="project" value="InterPro"/>
</dbReference>
<keyword evidence="2" id="KW-0479">Metal-binding</keyword>
<dbReference type="AlphaFoldDB" id="A0A9P5RUV9"/>
<evidence type="ECO:0000313" key="14">
    <source>
        <dbReference type="EMBL" id="KAF9144259.1"/>
    </source>
</evidence>
<evidence type="ECO:0000256" key="3">
    <source>
        <dbReference type="ARBA" id="ARBA00022771"/>
    </source>
</evidence>
<keyword evidence="7" id="KW-0539">Nucleus</keyword>
<dbReference type="Gene3D" id="3.30.70.330">
    <property type="match status" value="1"/>
</dbReference>
<organism evidence="14 15">
    <name type="scientific">Linnemannia schmuckeri</name>
    <dbReference type="NCBI Taxonomy" id="64567"/>
    <lineage>
        <taxon>Eukaryota</taxon>
        <taxon>Fungi</taxon>
        <taxon>Fungi incertae sedis</taxon>
        <taxon>Mucoromycota</taxon>
        <taxon>Mortierellomycotina</taxon>
        <taxon>Mortierellomycetes</taxon>
        <taxon>Mortierellales</taxon>
        <taxon>Mortierellaceae</taxon>
        <taxon>Linnemannia</taxon>
    </lineage>
</organism>
<protein>
    <submittedName>
        <fullName evidence="14">Transcriptional repressor proteinral negative regulator of transcription subunit 4</fullName>
    </submittedName>
</protein>
<dbReference type="InterPro" id="IPR012677">
    <property type="entry name" value="Nucleotide-bd_a/b_plait_sf"/>
</dbReference>
<dbReference type="InterPro" id="IPR013083">
    <property type="entry name" value="Znf_RING/FYVE/PHD"/>
</dbReference>
<dbReference type="GO" id="GO:0008270">
    <property type="term" value="F:zinc ion binding"/>
    <property type="evidence" value="ECO:0007669"/>
    <property type="project" value="UniProtKB-KW"/>
</dbReference>
<sequence length="474" mass="54035">MMSDEEDFDCPLCMEELDISDRNFRPCPCGYQICRFCWHHIKEDLNGRCPACRRVYSEETVEFIPISADELAMIKNEKKAKEREKKEIEAMNRKHLANMRVVQKSLVYVIGLPTKLANDEHALRQQEYFGQYGKISKVVVNRRNSPMPMPGSVPGQPSLGVYITYVRKEDAAKAIAAIDGSIWDGKILSSKHNLQDNMVPYDPYIHKPSVLGRPALPTQSSSSSITPRTKSATVASAHSPAASSLVDWPVPGERLGADDREDEGSALPATASWAKIGSNPSTPTLINSLPHSRKLTEPPALRAKGSTSSIITGVVVNNTNKDTNDSPVLDYAPTPAEALAIEAAAKQQLLQEQRQQQEQQRKLMKQQLKQQEETEQQVEVLNRKLRKQRQQEEEREQQELQKQKQQQEIEQKMQAQLEKEKERKRKERLQAEKDAQEKKEKDEQERQVAEVKKKQERELLELEEQRRKAQVENL</sequence>
<dbReference type="InterPro" id="IPR000504">
    <property type="entry name" value="RRM_dom"/>
</dbReference>
<dbReference type="EMBL" id="JAAAUQ010001021">
    <property type="protein sequence ID" value="KAF9144259.1"/>
    <property type="molecule type" value="Genomic_DNA"/>
</dbReference>
<dbReference type="Gene3D" id="3.30.40.10">
    <property type="entry name" value="Zinc/RING finger domain, C3HC4 (zinc finger)"/>
    <property type="match status" value="1"/>
</dbReference>
<dbReference type="GO" id="GO:0016567">
    <property type="term" value="P:protein ubiquitination"/>
    <property type="evidence" value="ECO:0007669"/>
    <property type="project" value="TreeGrafter"/>
</dbReference>
<dbReference type="OrthoDB" id="1923159at2759"/>
<dbReference type="SUPFAM" id="SSF54928">
    <property type="entry name" value="RNA-binding domain, RBD"/>
    <property type="match status" value="1"/>
</dbReference>
<evidence type="ECO:0000256" key="6">
    <source>
        <dbReference type="ARBA" id="ARBA00023054"/>
    </source>
</evidence>
<dbReference type="PROSITE" id="PS50089">
    <property type="entry name" value="ZF_RING_2"/>
    <property type="match status" value="1"/>
</dbReference>
<feature type="non-terminal residue" evidence="14">
    <location>
        <position position="474"/>
    </location>
</feature>
<evidence type="ECO:0000256" key="10">
    <source>
        <dbReference type="SAM" id="Coils"/>
    </source>
</evidence>
<evidence type="ECO:0000256" key="4">
    <source>
        <dbReference type="ARBA" id="ARBA00022833"/>
    </source>
</evidence>
<dbReference type="InterPro" id="IPR039515">
    <property type="entry name" value="NOT4_mRING-HC-C4C4"/>
</dbReference>
<dbReference type="PANTHER" id="PTHR12603">
    <property type="entry name" value="CCR4-NOT TRANSCRIPTION COMPLEX RELATED"/>
    <property type="match status" value="1"/>
</dbReference>
<dbReference type="PANTHER" id="PTHR12603:SF0">
    <property type="entry name" value="CCR4-NOT TRANSCRIPTION COMPLEX SUBUNIT 4"/>
    <property type="match status" value="1"/>
</dbReference>
<dbReference type="Pfam" id="PF14570">
    <property type="entry name" value="zf-RING_4"/>
    <property type="match status" value="1"/>
</dbReference>
<keyword evidence="4" id="KW-0862">Zinc</keyword>
<feature type="compositionally biased region" description="Basic and acidic residues" evidence="11">
    <location>
        <begin position="389"/>
        <end position="421"/>
    </location>
</feature>
<evidence type="ECO:0000313" key="15">
    <source>
        <dbReference type="Proteomes" id="UP000748756"/>
    </source>
</evidence>
<evidence type="ECO:0000256" key="8">
    <source>
        <dbReference type="PROSITE-ProRule" id="PRU00175"/>
    </source>
</evidence>